<feature type="transmembrane region" description="Helical" evidence="1">
    <location>
        <begin position="83"/>
        <end position="105"/>
    </location>
</feature>
<evidence type="ECO:0000313" key="3">
    <source>
        <dbReference type="Proteomes" id="UP000515856"/>
    </source>
</evidence>
<evidence type="ECO:0000313" key="2">
    <source>
        <dbReference type="EMBL" id="QNM13180.1"/>
    </source>
</evidence>
<dbReference type="Proteomes" id="UP000515856">
    <property type="component" value="Chromosome"/>
</dbReference>
<keyword evidence="3" id="KW-1185">Reference proteome</keyword>
<organism evidence="2 3">
    <name type="scientific">[Eubacterium] hominis</name>
    <dbReference type="NCBI Taxonomy" id="2764325"/>
    <lineage>
        <taxon>Bacteria</taxon>
        <taxon>Bacillati</taxon>
        <taxon>Bacillota</taxon>
        <taxon>Erysipelotrichia</taxon>
        <taxon>Erysipelotrichales</taxon>
        <taxon>Erysipelotrichaceae</taxon>
        <taxon>Amedibacillus</taxon>
    </lineage>
</organism>
<dbReference type="KEGG" id="ehn:H9Q80_04305"/>
<gene>
    <name evidence="2" type="ORF">H9Q80_04305</name>
</gene>
<sequence>MKTDKRNIIFMIVEAIFIFALMLQNGKVFKVYESVILGLLLLGSSSYYLYYMMKKITHVPYVLLFCFLNAAFVFLVYQVKFSIVYNFVFVILILLYIQVGSRLIIKRYTKV</sequence>
<keyword evidence="1" id="KW-0812">Transmembrane</keyword>
<evidence type="ECO:0000256" key="1">
    <source>
        <dbReference type="SAM" id="Phobius"/>
    </source>
</evidence>
<feature type="transmembrane region" description="Helical" evidence="1">
    <location>
        <begin position="7"/>
        <end position="25"/>
    </location>
</feature>
<accession>A0A7G9GQU8</accession>
<keyword evidence="1" id="KW-0472">Membrane</keyword>
<protein>
    <submittedName>
        <fullName evidence="2">Uncharacterized protein</fullName>
    </submittedName>
</protein>
<feature type="transmembrane region" description="Helical" evidence="1">
    <location>
        <begin position="58"/>
        <end position="77"/>
    </location>
</feature>
<feature type="transmembrane region" description="Helical" evidence="1">
    <location>
        <begin position="31"/>
        <end position="51"/>
    </location>
</feature>
<reference evidence="2 3" key="1">
    <citation type="submission" date="2020-08" db="EMBL/GenBank/DDBJ databases">
        <authorList>
            <person name="Liu C."/>
            <person name="Sun Q."/>
        </authorList>
    </citation>
    <scope>NUCLEOTIDE SEQUENCE [LARGE SCALE GENOMIC DNA]</scope>
    <source>
        <strain evidence="2 3">NSJ-61</strain>
    </source>
</reference>
<dbReference type="EMBL" id="CP060636">
    <property type="protein sequence ID" value="QNM13180.1"/>
    <property type="molecule type" value="Genomic_DNA"/>
</dbReference>
<dbReference type="RefSeq" id="WP_117454994.1">
    <property type="nucleotide sequence ID" value="NZ_CP060636.1"/>
</dbReference>
<dbReference type="AlphaFoldDB" id="A0A7G9GQU8"/>
<name>A0A7G9GQU8_9FIRM</name>
<proteinExistence type="predicted"/>
<keyword evidence="1" id="KW-1133">Transmembrane helix</keyword>